<gene>
    <name evidence="1" type="ORF">HHI36_021907</name>
</gene>
<evidence type="ECO:0000313" key="2">
    <source>
        <dbReference type="Proteomes" id="UP001516400"/>
    </source>
</evidence>
<accession>A0ABD2MYL1</accession>
<reference evidence="1 2" key="1">
    <citation type="journal article" date="2021" name="BMC Biol.">
        <title>Horizontally acquired antibacterial genes associated with adaptive radiation of ladybird beetles.</title>
        <authorList>
            <person name="Li H.S."/>
            <person name="Tang X.F."/>
            <person name="Huang Y.H."/>
            <person name="Xu Z.Y."/>
            <person name="Chen M.L."/>
            <person name="Du X.Y."/>
            <person name="Qiu B.Y."/>
            <person name="Chen P.T."/>
            <person name="Zhang W."/>
            <person name="Slipinski A."/>
            <person name="Escalona H.E."/>
            <person name="Waterhouse R.M."/>
            <person name="Zwick A."/>
            <person name="Pang H."/>
        </authorList>
    </citation>
    <scope>NUCLEOTIDE SEQUENCE [LARGE SCALE GENOMIC DNA]</scope>
    <source>
        <strain evidence="1">SYSU2018</strain>
    </source>
</reference>
<proteinExistence type="predicted"/>
<dbReference type="EMBL" id="JABFTP020000042">
    <property type="protein sequence ID" value="KAL3271427.1"/>
    <property type="molecule type" value="Genomic_DNA"/>
</dbReference>
<name>A0ABD2MYL1_9CUCU</name>
<dbReference type="AlphaFoldDB" id="A0ABD2MYL1"/>
<protein>
    <submittedName>
        <fullName evidence="1">Uncharacterized protein</fullName>
    </submittedName>
</protein>
<sequence length="143" mass="15964">SLPIVAEDSTALRKAFKIRKVAWHSLLIEAQHDIRGRGFHITTELYLPESKLRDIISAPASLPVGRNGSRINDDKLKWKKCPDMKWNTGGGSGLVGKTIVKSKICCESFGTKRNFPKIDQKPEYCSNQEIIPSRTSRSASRAL</sequence>
<evidence type="ECO:0000313" key="1">
    <source>
        <dbReference type="EMBL" id="KAL3271427.1"/>
    </source>
</evidence>
<feature type="non-terminal residue" evidence="1">
    <location>
        <position position="1"/>
    </location>
</feature>
<organism evidence="1 2">
    <name type="scientific">Cryptolaemus montrouzieri</name>
    <dbReference type="NCBI Taxonomy" id="559131"/>
    <lineage>
        <taxon>Eukaryota</taxon>
        <taxon>Metazoa</taxon>
        <taxon>Ecdysozoa</taxon>
        <taxon>Arthropoda</taxon>
        <taxon>Hexapoda</taxon>
        <taxon>Insecta</taxon>
        <taxon>Pterygota</taxon>
        <taxon>Neoptera</taxon>
        <taxon>Endopterygota</taxon>
        <taxon>Coleoptera</taxon>
        <taxon>Polyphaga</taxon>
        <taxon>Cucujiformia</taxon>
        <taxon>Coccinelloidea</taxon>
        <taxon>Coccinellidae</taxon>
        <taxon>Scymninae</taxon>
        <taxon>Scymnini</taxon>
        <taxon>Cryptolaemus</taxon>
    </lineage>
</organism>
<comment type="caution">
    <text evidence="1">The sequence shown here is derived from an EMBL/GenBank/DDBJ whole genome shotgun (WGS) entry which is preliminary data.</text>
</comment>
<dbReference type="Proteomes" id="UP001516400">
    <property type="component" value="Unassembled WGS sequence"/>
</dbReference>
<keyword evidence="2" id="KW-1185">Reference proteome</keyword>